<comment type="caution">
    <text evidence="7">The sequence shown here is derived from an EMBL/GenBank/DDBJ whole genome shotgun (WGS) entry which is preliminary data.</text>
</comment>
<evidence type="ECO:0000256" key="4">
    <source>
        <dbReference type="ARBA" id="ARBA00022729"/>
    </source>
</evidence>
<dbReference type="AlphaFoldDB" id="A0A2P4YNF0"/>
<dbReference type="Pfam" id="PF16810">
    <property type="entry name" value="RXLR"/>
    <property type="match status" value="1"/>
</dbReference>
<gene>
    <name evidence="7" type="ORF">PHPALM_3051</name>
</gene>
<evidence type="ECO:0000256" key="5">
    <source>
        <dbReference type="RuleBase" id="RU367124"/>
    </source>
</evidence>
<evidence type="ECO:0000256" key="3">
    <source>
        <dbReference type="ARBA" id="ARBA00022525"/>
    </source>
</evidence>
<comment type="domain">
    <text evidence="5">The RxLR-dEER motif acts to carry the protein into the host cell cytoplasm through binding to cell surface phosphatidylinositol-3-phosphate.</text>
</comment>
<name>A0A2P4YNF0_9STRA</name>
<evidence type="ECO:0000256" key="6">
    <source>
        <dbReference type="SAM" id="MobiDB-lite"/>
    </source>
</evidence>
<comment type="similarity">
    <text evidence="2 5">Belongs to the RxLR effector family.</text>
</comment>
<feature type="chain" id="PRO_5015150975" description="RxLR effector protein" evidence="5">
    <location>
        <begin position="22"/>
        <end position="151"/>
    </location>
</feature>
<dbReference type="InterPro" id="IPR031825">
    <property type="entry name" value="RXLR"/>
</dbReference>
<keyword evidence="4 5" id="KW-0732">Signal</keyword>
<evidence type="ECO:0000256" key="2">
    <source>
        <dbReference type="ARBA" id="ARBA00010400"/>
    </source>
</evidence>
<sequence>MRLLLLALLLTLVTCLSFCEADSPNKNTSPQRELYTKLAARKPTSSTVFDKEERSLRGGDDKVTSDEERAIGQKVTNLLSQSKAKYLQLENKMLSPTFKDLAKKRKTAAEAFEDFQRQMSRFGRWAVPSQPTRFDRLYKTWLLKNHPDLAI</sequence>
<comment type="function">
    <text evidence="5">Effector that suppresses plant defense responses during pathogen infection.</text>
</comment>
<keyword evidence="8" id="KW-1185">Reference proteome</keyword>
<evidence type="ECO:0000313" key="8">
    <source>
        <dbReference type="Proteomes" id="UP000237271"/>
    </source>
</evidence>
<keyword evidence="3 5" id="KW-0964">Secreted</keyword>
<evidence type="ECO:0000313" key="7">
    <source>
        <dbReference type="EMBL" id="POM79310.1"/>
    </source>
</evidence>
<reference evidence="7 8" key="1">
    <citation type="journal article" date="2017" name="Genome Biol. Evol.">
        <title>Phytophthora megakarya and P. palmivora, closely related causal agents of cacao black pod rot, underwent increases in genome sizes and gene numbers by different mechanisms.</title>
        <authorList>
            <person name="Ali S.S."/>
            <person name="Shao J."/>
            <person name="Lary D.J."/>
            <person name="Kronmiller B."/>
            <person name="Shen D."/>
            <person name="Strem M.D."/>
            <person name="Amoako-Attah I."/>
            <person name="Akrofi A.Y."/>
            <person name="Begoude B.A."/>
            <person name="Ten Hoopen G.M."/>
            <person name="Coulibaly K."/>
            <person name="Kebe B.I."/>
            <person name="Melnick R.L."/>
            <person name="Guiltinan M.J."/>
            <person name="Tyler B.M."/>
            <person name="Meinhardt L.W."/>
            <person name="Bailey B.A."/>
        </authorList>
    </citation>
    <scope>NUCLEOTIDE SEQUENCE [LARGE SCALE GENOMIC DNA]</scope>
    <source>
        <strain evidence="8">sbr112.9</strain>
    </source>
</reference>
<feature type="compositionally biased region" description="Basic and acidic residues" evidence="6">
    <location>
        <begin position="49"/>
        <end position="67"/>
    </location>
</feature>
<proteinExistence type="inferred from homology"/>
<evidence type="ECO:0000256" key="1">
    <source>
        <dbReference type="ARBA" id="ARBA00004613"/>
    </source>
</evidence>
<dbReference type="OrthoDB" id="102701at2759"/>
<feature type="signal peptide" evidence="5">
    <location>
        <begin position="1"/>
        <end position="21"/>
    </location>
</feature>
<organism evidence="7 8">
    <name type="scientific">Phytophthora palmivora</name>
    <dbReference type="NCBI Taxonomy" id="4796"/>
    <lineage>
        <taxon>Eukaryota</taxon>
        <taxon>Sar</taxon>
        <taxon>Stramenopiles</taxon>
        <taxon>Oomycota</taxon>
        <taxon>Peronosporomycetes</taxon>
        <taxon>Peronosporales</taxon>
        <taxon>Peronosporaceae</taxon>
        <taxon>Phytophthora</taxon>
    </lineage>
</organism>
<comment type="subcellular location">
    <subcellularLocation>
        <location evidence="1 5">Secreted</location>
    </subcellularLocation>
</comment>
<accession>A0A2P4YNF0</accession>
<protein>
    <recommendedName>
        <fullName evidence="5">RxLR effector protein</fullName>
    </recommendedName>
</protein>
<dbReference type="Proteomes" id="UP000237271">
    <property type="component" value="Unassembled WGS sequence"/>
</dbReference>
<dbReference type="EMBL" id="NCKW01001814">
    <property type="protein sequence ID" value="POM79310.1"/>
    <property type="molecule type" value="Genomic_DNA"/>
</dbReference>
<feature type="region of interest" description="Disordered" evidence="6">
    <location>
        <begin position="43"/>
        <end position="67"/>
    </location>
</feature>